<evidence type="ECO:0000313" key="1">
    <source>
        <dbReference type="EMBL" id="QKG83786.1"/>
    </source>
</evidence>
<reference evidence="1 2" key="1">
    <citation type="submission" date="2020-01" db="EMBL/GenBank/DDBJ databases">
        <authorList>
            <person name="Gulvik C.A."/>
            <person name="Batra D.G."/>
        </authorList>
    </citation>
    <scope>NUCLEOTIDE SEQUENCE [LARGE SCALE GENOMIC DNA]</scope>
    <source>
        <strain evidence="1 2">W9323</strain>
    </source>
</reference>
<accession>A0A7D4B1N4</accession>
<dbReference type="RefSeq" id="WP_173220853.1">
    <property type="nucleotide sequence ID" value="NZ_CP048104.1"/>
</dbReference>
<gene>
    <name evidence="1" type="ORF">GXN76_04375</name>
</gene>
<name>A0A7D4B1N4_9BACL</name>
<dbReference type="Proteomes" id="UP000503088">
    <property type="component" value="Chromosome"/>
</dbReference>
<keyword evidence="2" id="KW-1185">Reference proteome</keyword>
<evidence type="ECO:0000313" key="2">
    <source>
        <dbReference type="Proteomes" id="UP000503088"/>
    </source>
</evidence>
<protein>
    <submittedName>
        <fullName evidence="1">Uncharacterized protein</fullName>
    </submittedName>
</protein>
<organism evidence="1 2">
    <name type="scientific">Kroppenstedtia pulmonis</name>
    <dbReference type="NCBI Taxonomy" id="1380685"/>
    <lineage>
        <taxon>Bacteria</taxon>
        <taxon>Bacillati</taxon>
        <taxon>Bacillota</taxon>
        <taxon>Bacilli</taxon>
        <taxon>Bacillales</taxon>
        <taxon>Thermoactinomycetaceae</taxon>
        <taxon>Kroppenstedtia</taxon>
    </lineage>
</organism>
<dbReference type="EMBL" id="CP048104">
    <property type="protein sequence ID" value="QKG83786.1"/>
    <property type="molecule type" value="Genomic_DNA"/>
</dbReference>
<dbReference type="AlphaFoldDB" id="A0A7D4B1N4"/>
<sequence>MKPPGTPSIGCPICNGFETLEAICPHCGDRLDDHGRLFDLWADYSPYRPIEDLKQTDGFSQTTNQQCPHTLFCQNCGHEEVSMILEVPI</sequence>
<dbReference type="KEGG" id="kpul:GXN76_04375"/>
<proteinExistence type="predicted"/>